<dbReference type="GO" id="GO:0016579">
    <property type="term" value="P:protein deubiquitination"/>
    <property type="evidence" value="ECO:0007669"/>
    <property type="project" value="InterPro"/>
</dbReference>
<name>A0A3M7P1R3_BRAPC</name>
<sequence length="223" mass="25213">MVRIDSSYQNFKNKTFSNTLEICPTNHHSNVCFTCILIDMTDPMNTCRRHAITLSGSCTPETLVKEASAQYSYEPDSFNLMWKGDNQLLNISEIQSTSLADLGLSSTSKNIFEIHEKEGPPKRLKRDDFSFPSPNHQMTIFDDDSRAPGSESFSPSRRNACSNTVYGPVNSSLPSFSLFEEDNNGYVGLINQAMTCYLNSLLQTLYMTPEFRNGIYRQLLKLN</sequence>
<dbReference type="STRING" id="10195.A0A3M7P1R3"/>
<dbReference type="InterPro" id="IPR028889">
    <property type="entry name" value="USP"/>
</dbReference>
<comment type="caution">
    <text evidence="2">The sequence shown here is derived from an EMBL/GenBank/DDBJ whole genome shotgun (WGS) entry which is preliminary data.</text>
</comment>
<dbReference type="PROSITE" id="PS00972">
    <property type="entry name" value="USP_1"/>
    <property type="match status" value="1"/>
</dbReference>
<evidence type="ECO:0000313" key="3">
    <source>
        <dbReference type="Proteomes" id="UP000276133"/>
    </source>
</evidence>
<reference evidence="2 3" key="1">
    <citation type="journal article" date="2018" name="Sci. Rep.">
        <title>Genomic signatures of local adaptation to the degree of environmental predictability in rotifers.</title>
        <authorList>
            <person name="Franch-Gras L."/>
            <person name="Hahn C."/>
            <person name="Garcia-Roger E.M."/>
            <person name="Carmona M.J."/>
            <person name="Serra M."/>
            <person name="Gomez A."/>
        </authorList>
    </citation>
    <scope>NUCLEOTIDE SEQUENCE [LARGE SCALE GENOMIC DNA]</scope>
    <source>
        <strain evidence="2">HYR1</strain>
    </source>
</reference>
<evidence type="ECO:0000259" key="1">
    <source>
        <dbReference type="PROSITE" id="PS50235"/>
    </source>
</evidence>
<dbReference type="EC" id="3.4.19.12" evidence="2"/>
<dbReference type="EMBL" id="REGN01014112">
    <property type="protein sequence ID" value="RMZ93042.1"/>
    <property type="molecule type" value="Genomic_DNA"/>
</dbReference>
<proteinExistence type="predicted"/>
<dbReference type="Proteomes" id="UP000276133">
    <property type="component" value="Unassembled WGS sequence"/>
</dbReference>
<dbReference type="InterPro" id="IPR001394">
    <property type="entry name" value="Peptidase_C19_UCH"/>
</dbReference>
<dbReference type="Gene3D" id="3.90.70.10">
    <property type="entry name" value="Cysteine proteinases"/>
    <property type="match status" value="1"/>
</dbReference>
<dbReference type="OrthoDB" id="289038at2759"/>
<evidence type="ECO:0000313" key="2">
    <source>
        <dbReference type="EMBL" id="RMZ93042.1"/>
    </source>
</evidence>
<dbReference type="SUPFAM" id="SSF54001">
    <property type="entry name" value="Cysteine proteinases"/>
    <property type="match status" value="1"/>
</dbReference>
<dbReference type="AlphaFoldDB" id="A0A3M7P1R3"/>
<feature type="domain" description="USP" evidence="1">
    <location>
        <begin position="187"/>
        <end position="223"/>
    </location>
</feature>
<gene>
    <name evidence="2" type="ORF">BpHYR1_012217</name>
</gene>
<dbReference type="Pfam" id="PF25985">
    <property type="entry name" value="Ubiquitin_USP47_N"/>
    <property type="match status" value="1"/>
</dbReference>
<protein>
    <submittedName>
        <fullName evidence="2">Ubiquitin carboxyl-terminal hydrolase 47 isoform X2</fullName>
        <ecNumber evidence="2">3.4.19.12</ecNumber>
    </submittedName>
</protein>
<organism evidence="2 3">
    <name type="scientific">Brachionus plicatilis</name>
    <name type="common">Marine rotifer</name>
    <name type="synonym">Brachionus muelleri</name>
    <dbReference type="NCBI Taxonomy" id="10195"/>
    <lineage>
        <taxon>Eukaryota</taxon>
        <taxon>Metazoa</taxon>
        <taxon>Spiralia</taxon>
        <taxon>Gnathifera</taxon>
        <taxon>Rotifera</taxon>
        <taxon>Eurotatoria</taxon>
        <taxon>Monogononta</taxon>
        <taxon>Pseudotrocha</taxon>
        <taxon>Ploima</taxon>
        <taxon>Brachionidae</taxon>
        <taxon>Brachionus</taxon>
    </lineage>
</organism>
<dbReference type="GO" id="GO:0004843">
    <property type="term" value="F:cysteine-type deubiquitinase activity"/>
    <property type="evidence" value="ECO:0007669"/>
    <property type="project" value="UniProtKB-EC"/>
</dbReference>
<dbReference type="Pfam" id="PF00443">
    <property type="entry name" value="UCH"/>
    <property type="match status" value="1"/>
</dbReference>
<keyword evidence="3" id="KW-1185">Reference proteome</keyword>
<dbReference type="InterPro" id="IPR038765">
    <property type="entry name" value="Papain-like_cys_pep_sf"/>
</dbReference>
<keyword evidence="2" id="KW-0378">Hydrolase</keyword>
<accession>A0A3M7P1R3</accession>
<dbReference type="PROSITE" id="PS50235">
    <property type="entry name" value="USP_3"/>
    <property type="match status" value="1"/>
</dbReference>
<dbReference type="InterPro" id="IPR018200">
    <property type="entry name" value="USP_CS"/>
</dbReference>